<dbReference type="InterPro" id="IPR017853">
    <property type="entry name" value="GH"/>
</dbReference>
<feature type="binding site" evidence="10">
    <location>
        <position position="123"/>
    </location>
    <ligand>
        <name>substrate</name>
    </ligand>
</feature>
<evidence type="ECO:0000256" key="5">
    <source>
        <dbReference type="ARBA" id="ARBA00023001"/>
    </source>
</evidence>
<dbReference type="Pfam" id="PF00232">
    <property type="entry name" value="Glyco_hydro_1"/>
    <property type="match status" value="1"/>
</dbReference>
<dbReference type="AlphaFoldDB" id="A0A326UC64"/>
<evidence type="ECO:0000313" key="14">
    <source>
        <dbReference type="Proteomes" id="UP000248806"/>
    </source>
</evidence>
<name>A0A326UC64_THEHA</name>
<dbReference type="PANTHER" id="PTHR10353:SF36">
    <property type="entry name" value="LP05116P"/>
    <property type="match status" value="1"/>
</dbReference>
<feature type="binding site" evidence="10">
    <location>
        <position position="168"/>
    </location>
    <ligand>
        <name>substrate</name>
    </ligand>
</feature>
<feature type="active site" description="Proton donor" evidence="9">
    <location>
        <position position="169"/>
    </location>
</feature>
<dbReference type="PANTHER" id="PTHR10353">
    <property type="entry name" value="GLYCOSYL HYDROLASE"/>
    <property type="match status" value="1"/>
</dbReference>
<evidence type="ECO:0000256" key="8">
    <source>
        <dbReference type="ARBA" id="ARBA00023326"/>
    </source>
</evidence>
<dbReference type="SUPFAM" id="SSF51445">
    <property type="entry name" value="(Trans)glycosidases"/>
    <property type="match status" value="1"/>
</dbReference>
<comment type="similarity">
    <text evidence="2 12">Belongs to the glycosyl hydrolase 1 family.</text>
</comment>
<proteinExistence type="inferred from homology"/>
<keyword evidence="4 12" id="KW-0378">Hydrolase</keyword>
<dbReference type="Proteomes" id="UP000248806">
    <property type="component" value="Unassembled WGS sequence"/>
</dbReference>
<keyword evidence="6" id="KW-0119">Carbohydrate metabolism</keyword>
<dbReference type="EMBL" id="QKUF01000016">
    <property type="protein sequence ID" value="PZW26125.1"/>
    <property type="molecule type" value="Genomic_DNA"/>
</dbReference>
<dbReference type="GO" id="GO:0005829">
    <property type="term" value="C:cytosol"/>
    <property type="evidence" value="ECO:0007669"/>
    <property type="project" value="TreeGrafter"/>
</dbReference>
<dbReference type="NCBIfam" id="TIGR03356">
    <property type="entry name" value="BGL"/>
    <property type="match status" value="1"/>
</dbReference>
<dbReference type="PROSITE" id="PS00653">
    <property type="entry name" value="GLYCOSYL_HYDROL_F1_2"/>
    <property type="match status" value="1"/>
</dbReference>
<evidence type="ECO:0000256" key="3">
    <source>
        <dbReference type="ARBA" id="ARBA00012744"/>
    </source>
</evidence>
<dbReference type="GO" id="GO:0008422">
    <property type="term" value="F:beta-glucosidase activity"/>
    <property type="evidence" value="ECO:0007669"/>
    <property type="project" value="UniProtKB-EC"/>
</dbReference>
<dbReference type="EC" id="3.2.1.21" evidence="3 12"/>
<keyword evidence="8" id="KW-0624">Polysaccharide degradation</keyword>
<feature type="active site" description="Nucleophile" evidence="9 11">
    <location>
        <position position="355"/>
    </location>
</feature>
<evidence type="ECO:0000256" key="9">
    <source>
        <dbReference type="PIRSR" id="PIRSR617736-1"/>
    </source>
</evidence>
<sequence>MKNAIGEFPEGFLWGAATAAYQIEGAVTEGGRGKNIWDTFTHTPGAIKNGENGDIACDHYHRWREDIALMQQLNLDAYRFSIAWSRILPQGRGTVNQAGLDFYSRLIDGLLEAGIQPFVTLYHWDLPQALQDEGKGWLRRGIVEDFVQYTDVVTRAFGDRVKHWTTFNEPGVFTWGGYVLGEDAPGWRMQPGAALTALHHVFLAHGASAQVIRENVPQSQVGIVLDINVAEPASEAPEDVAAALRFDGMQNRWFLDALLRGEYPADMVALFGEQMPRIETGDMQRMAVPLDYLGINIYRRSVIAHGDELVPVNYCRVLPPGEHTLMGWEVYPKCIYDILKYVNERYGPPKIYITENGIALPDEVSPDGHVHDERRIAYLRDHLTYLQRAIAEGVPVRGYFVWTLMDNFEWALGFEPRFGLIYVDHQTQQRIMKDSGYFYADIAKKETAVK</sequence>
<dbReference type="FunFam" id="3.20.20.80:FF:000004">
    <property type="entry name" value="Beta-glucosidase 6-phospho-beta-glucosidase"/>
    <property type="match status" value="1"/>
</dbReference>
<reference evidence="13 14" key="1">
    <citation type="submission" date="2018-06" db="EMBL/GenBank/DDBJ databases">
        <title>Genomic Encyclopedia of Archaeal and Bacterial Type Strains, Phase II (KMG-II): from individual species to whole genera.</title>
        <authorList>
            <person name="Goeker M."/>
        </authorList>
    </citation>
    <scope>NUCLEOTIDE SEQUENCE [LARGE SCALE GENOMIC DNA]</scope>
    <source>
        <strain evidence="13 14">ATCC BAA-1881</strain>
    </source>
</reference>
<keyword evidence="5" id="KW-0136">Cellulose degradation</keyword>
<protein>
    <recommendedName>
        <fullName evidence="3 12">Beta-glucosidase</fullName>
        <ecNumber evidence="3 12">3.2.1.21</ecNumber>
    </recommendedName>
</protein>
<accession>A0A326UC64</accession>
<feature type="binding site" evidence="10">
    <location>
        <begin position="409"/>
        <end position="410"/>
    </location>
    <ligand>
        <name>substrate</name>
    </ligand>
</feature>
<comment type="catalytic activity">
    <reaction evidence="1 12">
        <text>Hydrolysis of terminal, non-reducing beta-D-glucosyl residues with release of beta-D-glucose.</text>
        <dbReference type="EC" id="3.2.1.21"/>
    </reaction>
</comment>
<dbReference type="OrthoDB" id="9765195at2"/>
<dbReference type="InterPro" id="IPR017736">
    <property type="entry name" value="Glyco_hydro_1_beta-glucosidase"/>
</dbReference>
<keyword evidence="7 12" id="KW-0326">Glycosidase</keyword>
<feature type="binding site" evidence="10">
    <location>
        <position position="298"/>
    </location>
    <ligand>
        <name>substrate</name>
    </ligand>
</feature>
<dbReference type="Gene3D" id="3.20.20.80">
    <property type="entry name" value="Glycosidases"/>
    <property type="match status" value="1"/>
</dbReference>
<keyword evidence="14" id="KW-1185">Reference proteome</keyword>
<evidence type="ECO:0000256" key="2">
    <source>
        <dbReference type="ARBA" id="ARBA00010838"/>
    </source>
</evidence>
<feature type="binding site" evidence="10">
    <location>
        <position position="402"/>
    </location>
    <ligand>
        <name>substrate</name>
    </ligand>
</feature>
<evidence type="ECO:0000256" key="7">
    <source>
        <dbReference type="ARBA" id="ARBA00023295"/>
    </source>
</evidence>
<evidence type="ECO:0000256" key="4">
    <source>
        <dbReference type="ARBA" id="ARBA00022801"/>
    </source>
</evidence>
<comment type="caution">
    <text evidence="13">The sequence shown here is derived from an EMBL/GenBank/DDBJ whole genome shotgun (WGS) entry which is preliminary data.</text>
</comment>
<evidence type="ECO:0000313" key="13">
    <source>
        <dbReference type="EMBL" id="PZW26125.1"/>
    </source>
</evidence>
<gene>
    <name evidence="13" type="ORF">EI42_04084</name>
</gene>
<feature type="binding site" evidence="10">
    <location>
        <position position="22"/>
    </location>
    <ligand>
        <name>substrate</name>
    </ligand>
</feature>
<dbReference type="PRINTS" id="PR00131">
    <property type="entry name" value="GLHYDRLASE1"/>
</dbReference>
<dbReference type="GO" id="GO:0030245">
    <property type="term" value="P:cellulose catabolic process"/>
    <property type="evidence" value="ECO:0007669"/>
    <property type="project" value="UniProtKB-KW"/>
</dbReference>
<dbReference type="InterPro" id="IPR001360">
    <property type="entry name" value="Glyco_hydro_1"/>
</dbReference>
<organism evidence="13 14">
    <name type="scientific">Thermosporothrix hazakensis</name>
    <dbReference type="NCBI Taxonomy" id="644383"/>
    <lineage>
        <taxon>Bacteria</taxon>
        <taxon>Bacillati</taxon>
        <taxon>Chloroflexota</taxon>
        <taxon>Ktedonobacteria</taxon>
        <taxon>Ktedonobacterales</taxon>
        <taxon>Thermosporotrichaceae</taxon>
        <taxon>Thermosporothrix</taxon>
    </lineage>
</organism>
<evidence type="ECO:0000256" key="6">
    <source>
        <dbReference type="ARBA" id="ARBA00023277"/>
    </source>
</evidence>
<evidence type="ECO:0000256" key="10">
    <source>
        <dbReference type="PIRSR" id="PIRSR617736-2"/>
    </source>
</evidence>
<evidence type="ECO:0000256" key="12">
    <source>
        <dbReference type="RuleBase" id="RU361175"/>
    </source>
</evidence>
<dbReference type="RefSeq" id="WP_111324421.1">
    <property type="nucleotide sequence ID" value="NZ_BIFX01000003.1"/>
</dbReference>
<evidence type="ECO:0000256" key="1">
    <source>
        <dbReference type="ARBA" id="ARBA00000448"/>
    </source>
</evidence>
<evidence type="ECO:0000256" key="11">
    <source>
        <dbReference type="PROSITE-ProRule" id="PRU10055"/>
    </source>
</evidence>
<dbReference type="InterPro" id="IPR018120">
    <property type="entry name" value="Glyco_hydro_1_AS"/>
</dbReference>
<dbReference type="PROSITE" id="PS00572">
    <property type="entry name" value="GLYCOSYL_HYDROL_F1_1"/>
    <property type="match status" value="1"/>
</dbReference>
<dbReference type="InterPro" id="IPR033132">
    <property type="entry name" value="GH_1_N_CS"/>
</dbReference>